<keyword evidence="3" id="KW-1185">Reference proteome</keyword>
<sequence length="368" mass="38404">MHSHQMLLYWPFLSDDLGKGVNALTAARSACFTHSCSTSCATAAGGGHRSGQPPWSCSVSGRFCREQEAWLRPPLGSDCPPVPSPEPEPLCGHRHLGRRSSSQQGRTLVLAQERRHVHRRMEAGHHRAAVQSAPPMACCFPLPERPTHPALARRDSDSSRAPRPMASRRSLSCQPPAAPVAAGLWPLQGRADCPGFGVGTQGPGSAGGIGRLGAGAEPLRARAGLPPGSSNRGAQVCPACWEASSSASAATGKRMAPNGVGLAEGTRPGEGTRAGLLKWLGVYTREIWTHRQTCTEGGSCEETREKAAACQPSREALPGPPVPAAGGASAEASTGPPPSEFPTCELQSAVFVHSPASNTSLLSHTAER</sequence>
<comment type="caution">
    <text evidence="2">The sequence shown here is derived from an EMBL/GenBank/DDBJ whole genome shotgun (WGS) entry which is preliminary data.</text>
</comment>
<reference evidence="2 3" key="1">
    <citation type="journal article" date="2020" name="Nature">
        <title>Six reference-quality genomes reveal evolution of bat adaptations.</title>
        <authorList>
            <person name="Jebb D."/>
            <person name="Huang Z."/>
            <person name="Pippel M."/>
            <person name="Hughes G.M."/>
            <person name="Lavrichenko K."/>
            <person name="Devanna P."/>
            <person name="Winkler S."/>
            <person name="Jermiin L.S."/>
            <person name="Skirmuntt E.C."/>
            <person name="Katzourakis A."/>
            <person name="Burkitt-Gray L."/>
            <person name="Ray D.A."/>
            <person name="Sullivan K.A.M."/>
            <person name="Roscito J.G."/>
            <person name="Kirilenko B.M."/>
            <person name="Davalos L.M."/>
            <person name="Corthals A.P."/>
            <person name="Power M.L."/>
            <person name="Jones G."/>
            <person name="Ransome R.D."/>
            <person name="Dechmann D.K.N."/>
            <person name="Locatelli A.G."/>
            <person name="Puechmaille S.J."/>
            <person name="Fedrigo O."/>
            <person name="Jarvis E.D."/>
            <person name="Hiller M."/>
            <person name="Vernes S.C."/>
            <person name="Myers E.W."/>
            <person name="Teeling E.C."/>
        </authorList>
    </citation>
    <scope>NUCLEOTIDE SEQUENCE [LARGE SCALE GENOMIC DNA]</scope>
    <source>
        <strain evidence="2">MMyoMyo1</strain>
        <tissue evidence="2">Flight muscle</tissue>
    </source>
</reference>
<feature type="region of interest" description="Disordered" evidence="1">
    <location>
        <begin position="248"/>
        <end position="268"/>
    </location>
</feature>
<feature type="compositionally biased region" description="Low complexity" evidence="1">
    <location>
        <begin position="161"/>
        <end position="172"/>
    </location>
</feature>
<organism evidence="2 3">
    <name type="scientific">Myotis myotis</name>
    <name type="common">Greater mouse-eared bat</name>
    <name type="synonym">Vespertilio myotis</name>
    <dbReference type="NCBI Taxonomy" id="51298"/>
    <lineage>
        <taxon>Eukaryota</taxon>
        <taxon>Metazoa</taxon>
        <taxon>Chordata</taxon>
        <taxon>Craniata</taxon>
        <taxon>Vertebrata</taxon>
        <taxon>Euteleostomi</taxon>
        <taxon>Mammalia</taxon>
        <taxon>Eutheria</taxon>
        <taxon>Laurasiatheria</taxon>
        <taxon>Chiroptera</taxon>
        <taxon>Yangochiroptera</taxon>
        <taxon>Vespertilionidae</taxon>
        <taxon>Myotis</taxon>
    </lineage>
</organism>
<protein>
    <submittedName>
        <fullName evidence="2">Uncharacterized protein</fullName>
    </submittedName>
</protein>
<accession>A0A7J7RDH2</accession>
<dbReference type="EMBL" id="JABWUV010000029">
    <property type="protein sequence ID" value="KAF6274189.1"/>
    <property type="molecule type" value="Genomic_DNA"/>
</dbReference>
<name>A0A7J7RDH2_MYOMY</name>
<evidence type="ECO:0000256" key="1">
    <source>
        <dbReference type="SAM" id="MobiDB-lite"/>
    </source>
</evidence>
<feature type="region of interest" description="Disordered" evidence="1">
    <location>
        <begin position="145"/>
        <end position="177"/>
    </location>
</feature>
<dbReference type="AlphaFoldDB" id="A0A7J7RDH2"/>
<dbReference type="VEuPathDB" id="HostDB:LOC118649405"/>
<proteinExistence type="predicted"/>
<evidence type="ECO:0000313" key="2">
    <source>
        <dbReference type="EMBL" id="KAF6274189.1"/>
    </source>
</evidence>
<feature type="compositionally biased region" description="Low complexity" evidence="1">
    <location>
        <begin position="324"/>
        <end position="334"/>
    </location>
</feature>
<evidence type="ECO:0000313" key="3">
    <source>
        <dbReference type="Proteomes" id="UP000527355"/>
    </source>
</evidence>
<feature type="region of interest" description="Disordered" evidence="1">
    <location>
        <begin position="305"/>
        <end position="346"/>
    </location>
</feature>
<dbReference type="Proteomes" id="UP000527355">
    <property type="component" value="Unassembled WGS sequence"/>
</dbReference>
<gene>
    <name evidence="2" type="ORF">mMyoMyo1_010367</name>
</gene>